<protein>
    <submittedName>
        <fullName evidence="1">Putative phage virion morphogeneis protein</fullName>
    </submittedName>
</protein>
<dbReference type="PATRIC" id="fig|1127696.3.peg.740"/>
<reference evidence="1 2" key="1">
    <citation type="submission" date="2012-05" db="EMBL/GenBank/DDBJ databases">
        <authorList>
            <person name="Weinstock G."/>
            <person name="Sodergren E."/>
            <person name="Lobos E.A."/>
            <person name="Fulton L."/>
            <person name="Fulton R."/>
            <person name="Courtney L."/>
            <person name="Fronick C."/>
            <person name="O'Laughlin M."/>
            <person name="Godfrey J."/>
            <person name="Wilson R.M."/>
            <person name="Miner T."/>
            <person name="Farmer C."/>
            <person name="Delehaunty K."/>
            <person name="Cordes M."/>
            <person name="Minx P."/>
            <person name="Tomlinson C."/>
            <person name="Chen J."/>
            <person name="Wollam A."/>
            <person name="Pepin K.H."/>
            <person name="Bhonagiri V."/>
            <person name="Zhang X."/>
            <person name="Suruliraj S."/>
            <person name="Warren W."/>
            <person name="Mitreva M."/>
            <person name="Mardis E.R."/>
            <person name="Wilson R.K."/>
        </authorList>
    </citation>
    <scope>NUCLEOTIDE SEQUENCE [LARGE SCALE GENOMIC DNA]</scope>
    <source>
        <strain evidence="1 2">F0037</strain>
    </source>
</reference>
<dbReference type="AlphaFoldDB" id="L1NEW6"/>
<sequence length="195" mass="22482">MQSAKLLKLMMRLTGEVEKEINERLPRKLSVTAKNHYKDNFRRSGFVDGGLRPWQRAQRQYGSSTSAQYRTLTSARNHLMSSIEATPRKASVLVYNPVAYARIHNEGGDLDVSPTLTPKMRRFAWARYYELGGKAGSEEAEKWKRLALSKKDKLHIHVRMPKRQFIGESVELRDKIGKQIEKSVQKVILNVKENK</sequence>
<dbReference type="Pfam" id="PF05069">
    <property type="entry name" value="Phage_tail_S"/>
    <property type="match status" value="1"/>
</dbReference>
<evidence type="ECO:0000313" key="1">
    <source>
        <dbReference type="EMBL" id="EKY01762.1"/>
    </source>
</evidence>
<accession>L1NEW6</accession>
<proteinExistence type="predicted"/>
<organism evidence="1 2">
    <name type="scientific">Porphyromonas catoniae F0037</name>
    <dbReference type="NCBI Taxonomy" id="1127696"/>
    <lineage>
        <taxon>Bacteria</taxon>
        <taxon>Pseudomonadati</taxon>
        <taxon>Bacteroidota</taxon>
        <taxon>Bacteroidia</taxon>
        <taxon>Bacteroidales</taxon>
        <taxon>Porphyromonadaceae</taxon>
        <taxon>Porphyromonas</taxon>
    </lineage>
</organism>
<dbReference type="STRING" id="1127696.HMPREF9134_00822"/>
<name>L1NEW6_9PORP</name>
<dbReference type="EMBL" id="AMEQ01000024">
    <property type="protein sequence ID" value="EKY01762.1"/>
    <property type="molecule type" value="Genomic_DNA"/>
</dbReference>
<dbReference type="RefSeq" id="WP_005469110.1">
    <property type="nucleotide sequence ID" value="NZ_KB291045.1"/>
</dbReference>
<dbReference type="InterPro" id="IPR006522">
    <property type="entry name" value="Phage_virion_morphogenesis"/>
</dbReference>
<comment type="caution">
    <text evidence="1">The sequence shown here is derived from an EMBL/GenBank/DDBJ whole genome shotgun (WGS) entry which is preliminary data.</text>
</comment>
<evidence type="ECO:0000313" key="2">
    <source>
        <dbReference type="Proteomes" id="UP000010408"/>
    </source>
</evidence>
<dbReference type="HOGENOM" id="CLU_118096_0_0_10"/>
<dbReference type="eggNOG" id="COG5005">
    <property type="taxonomic scope" value="Bacteria"/>
</dbReference>
<dbReference type="Proteomes" id="UP000010408">
    <property type="component" value="Unassembled WGS sequence"/>
</dbReference>
<gene>
    <name evidence="1" type="ORF">HMPREF9134_00822</name>
</gene>